<dbReference type="Proteomes" id="UP000325849">
    <property type="component" value="Unassembled WGS sequence"/>
</dbReference>
<evidence type="ECO:0000313" key="2">
    <source>
        <dbReference type="EMBL" id="MPY37260.1"/>
    </source>
</evidence>
<feature type="region of interest" description="Disordered" evidence="1">
    <location>
        <begin position="1"/>
        <end position="21"/>
    </location>
</feature>
<dbReference type="EMBL" id="VJZD01000294">
    <property type="protein sequence ID" value="MPY37260.1"/>
    <property type="molecule type" value="Genomic_DNA"/>
</dbReference>
<proteinExistence type="predicted"/>
<reference evidence="2 3" key="1">
    <citation type="submission" date="2019-07" db="EMBL/GenBank/DDBJ databases">
        <title>New species of Amycolatopsis and Streptomyces.</title>
        <authorList>
            <person name="Duangmal K."/>
            <person name="Teo W.F.A."/>
            <person name="Lipun K."/>
        </authorList>
    </citation>
    <scope>NUCLEOTIDE SEQUENCE [LARGE SCALE GENOMIC DNA]</scope>
    <source>
        <strain evidence="2 3">NBRC 109810</strain>
    </source>
</reference>
<dbReference type="AlphaFoldDB" id="A0A5N8VPQ2"/>
<gene>
    <name evidence="2" type="ORF">FNH09_40465</name>
</gene>
<accession>A0A5N8VPQ2</accession>
<sequence length="107" mass="11427">MSRPADEQGETPAQLRKRAEDLRECARKARALAGSLGGYLDNAVKQATPAIWKGPFADTSTATLGARKKSLDSMAGDLMADARRWETEAHNLDEEAAKAAKSDKPGG</sequence>
<keyword evidence="3" id="KW-1185">Reference proteome</keyword>
<protein>
    <recommendedName>
        <fullName evidence="4">WXG100 family type VII secretion target</fullName>
    </recommendedName>
</protein>
<evidence type="ECO:0000256" key="1">
    <source>
        <dbReference type="SAM" id="MobiDB-lite"/>
    </source>
</evidence>
<evidence type="ECO:0000313" key="3">
    <source>
        <dbReference type="Proteomes" id="UP000325849"/>
    </source>
</evidence>
<comment type="caution">
    <text evidence="2">The sequence shown here is derived from an EMBL/GenBank/DDBJ whole genome shotgun (WGS) entry which is preliminary data.</text>
</comment>
<dbReference type="RefSeq" id="WP_152894856.1">
    <property type="nucleotide sequence ID" value="NZ_JBHJTU010000021.1"/>
</dbReference>
<evidence type="ECO:0008006" key="4">
    <source>
        <dbReference type="Google" id="ProtNLM"/>
    </source>
</evidence>
<organism evidence="2 3">
    <name type="scientific">Streptomyces adustus</name>
    <dbReference type="NCBI Taxonomy" id="1609272"/>
    <lineage>
        <taxon>Bacteria</taxon>
        <taxon>Bacillati</taxon>
        <taxon>Actinomycetota</taxon>
        <taxon>Actinomycetes</taxon>
        <taxon>Kitasatosporales</taxon>
        <taxon>Streptomycetaceae</taxon>
        <taxon>Streptomyces</taxon>
    </lineage>
</organism>
<name>A0A5N8VPQ2_9ACTN</name>
<dbReference type="OrthoDB" id="4262106at2"/>